<dbReference type="AlphaFoldDB" id="A0A071M9C4"/>
<evidence type="ECO:0000313" key="1">
    <source>
        <dbReference type="EMBL" id="KEA57318.1"/>
    </source>
</evidence>
<dbReference type="Gene3D" id="3.40.50.1820">
    <property type="entry name" value="alpha/beta hydrolase"/>
    <property type="match status" value="1"/>
</dbReference>
<accession>A0A071M9C4</accession>
<dbReference type="PANTHER" id="PTHR43194:SF5">
    <property type="entry name" value="PIMELOYL-[ACYL-CARRIER PROTEIN] METHYL ESTER ESTERASE"/>
    <property type="match status" value="1"/>
</dbReference>
<dbReference type="EMBL" id="JJOA01000020">
    <property type="protein sequence ID" value="KEA57318.1"/>
    <property type="molecule type" value="Genomic_DNA"/>
</dbReference>
<comment type="caution">
    <text evidence="1">The sequence shown here is derived from an EMBL/GenBank/DDBJ whole genome shotgun (WGS) entry which is preliminary data.</text>
</comment>
<name>A0A071M9C4_9BURK</name>
<dbReference type="OrthoDB" id="7820973at2"/>
<reference evidence="1" key="1">
    <citation type="submission" date="2014-04" db="EMBL/GenBank/DDBJ databases">
        <title>In planta biocontrol of soil-borne Fusarium wilt of banana through a plant endophytic bacterium, Burkholderia cenocepacia 869T2.</title>
        <authorList>
            <person name="Ho Y.-N."/>
            <person name="Chiang H.-M."/>
            <person name="Chao C.-P."/>
            <person name="Su C.-C."/>
            <person name="Hsu H.-F."/>
            <person name="Guo C.-T."/>
            <person name="Hsieh J.-L."/>
            <person name="Huang C.-C."/>
        </authorList>
    </citation>
    <scope>NUCLEOTIDE SEQUENCE [LARGE SCALE GENOMIC DNA]</scope>
    <source>
        <strain evidence="1">869T2</strain>
    </source>
</reference>
<dbReference type="InterPro" id="IPR050228">
    <property type="entry name" value="Carboxylesterase_BioH"/>
</dbReference>
<sequence length="357" mass="38935">MRWLGAMSIAATGCLTLTGCADTPADSTATYRSDARTLEVASIGSFHIGGHAAELSGLPSRSIVFSPGAPPTVVDPNGTFEVGQMYVQYVKLAHPRKALPVLLWHGGGLTGVNWETTPDGRDGWQMAFLRAGYDVYVSDAVERGRASWARYPDLYPDEPFFRSKREAWLLFRIGPSYSDTPASRAAYPESQFPVDAFDAFSKQFVPRWATNDALTQAAYDALVQRVCPCVVIAHSQAANFAFVAALHAPDKIRAIVALEPTGMPDTKQADLHAIAAIPQLFVWGDNLDGSAFWRGLTRVSLRYERALAEQGGRLETLSLPAHGIHGNSHMLMLDRNSDRIAAMVQAWLAVRLPHADP</sequence>
<gene>
    <name evidence="1" type="ORF">DT99_23145</name>
</gene>
<protein>
    <submittedName>
        <fullName evidence="1">Esterase</fullName>
    </submittedName>
</protein>
<dbReference type="CDD" id="cd12808">
    <property type="entry name" value="Esterase_713_like-1"/>
    <property type="match status" value="1"/>
</dbReference>
<proteinExistence type="predicted"/>
<organism evidence="1">
    <name type="scientific">Burkholderia cenocepacia</name>
    <dbReference type="NCBI Taxonomy" id="95486"/>
    <lineage>
        <taxon>Bacteria</taxon>
        <taxon>Pseudomonadati</taxon>
        <taxon>Pseudomonadota</taxon>
        <taxon>Betaproteobacteria</taxon>
        <taxon>Burkholderiales</taxon>
        <taxon>Burkholderiaceae</taxon>
        <taxon>Burkholderia</taxon>
        <taxon>Burkholderia cepacia complex</taxon>
    </lineage>
</organism>
<dbReference type="PROSITE" id="PS51257">
    <property type="entry name" value="PROKAR_LIPOPROTEIN"/>
    <property type="match status" value="1"/>
</dbReference>
<dbReference type="InterPro" id="IPR029058">
    <property type="entry name" value="AB_hydrolase_fold"/>
</dbReference>
<dbReference type="SUPFAM" id="SSF53474">
    <property type="entry name" value="alpha/beta-Hydrolases"/>
    <property type="match status" value="1"/>
</dbReference>
<dbReference type="PANTHER" id="PTHR43194">
    <property type="entry name" value="HYDROLASE ALPHA/BETA FOLD FAMILY"/>
    <property type="match status" value="1"/>
</dbReference>